<evidence type="ECO:0000256" key="1">
    <source>
        <dbReference type="ARBA" id="ARBA00004162"/>
    </source>
</evidence>
<keyword evidence="6 8" id="KW-0472">Membrane</keyword>
<comment type="caution">
    <text evidence="9">The sequence shown here is derived from an EMBL/GenBank/DDBJ whole genome shotgun (WGS) entry which is preliminary data.</text>
</comment>
<dbReference type="InterPro" id="IPR042217">
    <property type="entry name" value="T4SS_VirB10/TrbI"/>
</dbReference>
<evidence type="ECO:0000313" key="9">
    <source>
        <dbReference type="EMBL" id="MFC3715154.1"/>
    </source>
</evidence>
<protein>
    <submittedName>
        <fullName evidence="9">Type IV secretion system protein VirB10</fullName>
    </submittedName>
</protein>
<keyword evidence="4 8" id="KW-0812">Transmembrane</keyword>
<comment type="subcellular location">
    <subcellularLocation>
        <location evidence="1">Cell membrane</location>
        <topology evidence="1">Single-pass membrane protein</topology>
    </subcellularLocation>
</comment>
<keyword evidence="3" id="KW-1003">Cell membrane</keyword>
<sequence length="386" mass="40857">MSDPRTAPDNRDETVAHVGPVEGDRGIPQVGRKKPATRIWYVMLAGVLIVALIALAAVAGLNKLKHRNDGKAPEKDAVTTNVPELTAGAFEAKEAPPLPEGTVVPPPAEPGQPAPQGQPKLTPEQQKALDLAERRKRAPVLGMAGRSSGPQDEDGPRDGTQRQGNGAGSLGAALKATRTGAVSATRLPDPDMTITMGRLLQCTLETAISTDVPGMTSCVLAQDVYSTTGRVLLLERGTRIVGQYQSGTLKRGQSRVFVLWTRAETPNGVLINLDSPATDTLGRSGVEGKLNRHFWERFGSALLVSLVDDVASYMVAKERGGSGGSTAINFGNTADSSRDAAAIIVENSVNIPPTLNKAQGESIGIFVARDLYFGDVYELRPNRSAR</sequence>
<evidence type="ECO:0000256" key="8">
    <source>
        <dbReference type="SAM" id="Phobius"/>
    </source>
</evidence>
<dbReference type="Pfam" id="PF03743">
    <property type="entry name" value="TrbI"/>
    <property type="match status" value="1"/>
</dbReference>
<evidence type="ECO:0000256" key="4">
    <source>
        <dbReference type="ARBA" id="ARBA00022692"/>
    </source>
</evidence>
<evidence type="ECO:0000256" key="5">
    <source>
        <dbReference type="ARBA" id="ARBA00022989"/>
    </source>
</evidence>
<proteinExistence type="inferred from homology"/>
<feature type="transmembrane region" description="Helical" evidence="8">
    <location>
        <begin position="39"/>
        <end position="61"/>
    </location>
</feature>
<evidence type="ECO:0000256" key="3">
    <source>
        <dbReference type="ARBA" id="ARBA00022475"/>
    </source>
</evidence>
<organism evidence="9 10">
    <name type="scientific">Luteimonas soli</name>
    <dbReference type="NCBI Taxonomy" id="1648966"/>
    <lineage>
        <taxon>Bacteria</taxon>
        <taxon>Pseudomonadati</taxon>
        <taxon>Pseudomonadota</taxon>
        <taxon>Gammaproteobacteria</taxon>
        <taxon>Lysobacterales</taxon>
        <taxon>Lysobacteraceae</taxon>
        <taxon>Luteimonas</taxon>
    </lineage>
</organism>
<evidence type="ECO:0000256" key="2">
    <source>
        <dbReference type="ARBA" id="ARBA00010265"/>
    </source>
</evidence>
<evidence type="ECO:0000256" key="6">
    <source>
        <dbReference type="ARBA" id="ARBA00023136"/>
    </source>
</evidence>
<dbReference type="RefSeq" id="WP_386742256.1">
    <property type="nucleotide sequence ID" value="NZ_JBHRYA010000002.1"/>
</dbReference>
<feature type="compositionally biased region" description="Pro residues" evidence="7">
    <location>
        <begin position="96"/>
        <end position="113"/>
    </location>
</feature>
<dbReference type="NCBIfam" id="NF038091">
    <property type="entry name" value="T4SS_VirB10"/>
    <property type="match status" value="1"/>
</dbReference>
<dbReference type="InterPro" id="IPR047695">
    <property type="entry name" value="T4SS_VirB10/PtlG"/>
</dbReference>
<feature type="region of interest" description="Disordered" evidence="7">
    <location>
        <begin position="89"/>
        <end position="168"/>
    </location>
</feature>
<dbReference type="Proteomes" id="UP001595705">
    <property type="component" value="Unassembled WGS sequence"/>
</dbReference>
<name>A0ABV7XK80_9GAMM</name>
<dbReference type="InterPro" id="IPR005498">
    <property type="entry name" value="T4SS_VirB10/TraB/TrbI"/>
</dbReference>
<feature type="region of interest" description="Disordered" evidence="7">
    <location>
        <begin position="1"/>
        <end position="30"/>
    </location>
</feature>
<keyword evidence="5 8" id="KW-1133">Transmembrane helix</keyword>
<dbReference type="CDD" id="cd16429">
    <property type="entry name" value="VirB10"/>
    <property type="match status" value="1"/>
</dbReference>
<evidence type="ECO:0000313" key="10">
    <source>
        <dbReference type="Proteomes" id="UP001595705"/>
    </source>
</evidence>
<accession>A0ABV7XK80</accession>
<dbReference type="EMBL" id="JBHRYA010000002">
    <property type="protein sequence ID" value="MFC3715154.1"/>
    <property type="molecule type" value="Genomic_DNA"/>
</dbReference>
<keyword evidence="10" id="KW-1185">Reference proteome</keyword>
<evidence type="ECO:0000256" key="7">
    <source>
        <dbReference type="SAM" id="MobiDB-lite"/>
    </source>
</evidence>
<comment type="similarity">
    <text evidence="2">Belongs to the TrbI/VirB10 family.</text>
</comment>
<reference evidence="10" key="1">
    <citation type="journal article" date="2019" name="Int. J. Syst. Evol. Microbiol.">
        <title>The Global Catalogue of Microorganisms (GCM) 10K type strain sequencing project: providing services to taxonomists for standard genome sequencing and annotation.</title>
        <authorList>
            <consortium name="The Broad Institute Genomics Platform"/>
            <consortium name="The Broad Institute Genome Sequencing Center for Infectious Disease"/>
            <person name="Wu L."/>
            <person name="Ma J."/>
        </authorList>
    </citation>
    <scope>NUCLEOTIDE SEQUENCE [LARGE SCALE GENOMIC DNA]</scope>
    <source>
        <strain evidence="10">KCTC 42441</strain>
    </source>
</reference>
<gene>
    <name evidence="9" type="primary">virB10</name>
    <name evidence="9" type="ORF">ACFONC_03190</name>
</gene>
<dbReference type="Gene3D" id="2.40.128.260">
    <property type="entry name" value="Type IV secretion system, VirB10/TraB/TrbI"/>
    <property type="match status" value="2"/>
</dbReference>
<feature type="compositionally biased region" description="Basic and acidic residues" evidence="7">
    <location>
        <begin position="1"/>
        <end position="15"/>
    </location>
</feature>